<feature type="disulfide bond" evidence="9">
    <location>
        <begin position="294"/>
        <end position="304"/>
    </location>
</feature>
<keyword evidence="3" id="KW-0732">Signal</keyword>
<feature type="disulfide bond" evidence="9">
    <location>
        <begin position="86"/>
        <end position="96"/>
    </location>
</feature>
<dbReference type="FunFam" id="3.10.250.10:FF:000001">
    <property type="entry name" value="Lysyl oxidase 4 isoform X1"/>
    <property type="match status" value="1"/>
</dbReference>
<dbReference type="PROSITE" id="PS00420">
    <property type="entry name" value="SRCR_1"/>
    <property type="match status" value="2"/>
</dbReference>
<evidence type="ECO:0000256" key="8">
    <source>
        <dbReference type="ARBA" id="ARBA00023180"/>
    </source>
</evidence>
<evidence type="ECO:0000256" key="9">
    <source>
        <dbReference type="PROSITE-ProRule" id="PRU00196"/>
    </source>
</evidence>
<comment type="subcellular location">
    <subcellularLocation>
        <location evidence="1">Membrane</location>
        <topology evidence="1">Single-pass membrane protein</topology>
    </subcellularLocation>
</comment>
<comment type="caution">
    <text evidence="9">Lacks conserved residue(s) required for the propagation of feature annotation.</text>
</comment>
<dbReference type="Proteomes" id="UP001163046">
    <property type="component" value="Unassembled WGS sequence"/>
</dbReference>
<reference evidence="11" key="1">
    <citation type="submission" date="2023-01" db="EMBL/GenBank/DDBJ databases">
        <title>Genome assembly of the deep-sea coral Lophelia pertusa.</title>
        <authorList>
            <person name="Herrera S."/>
            <person name="Cordes E."/>
        </authorList>
    </citation>
    <scope>NUCLEOTIDE SEQUENCE</scope>
    <source>
        <strain evidence="11">USNM1676648</strain>
        <tissue evidence="11">Polyp</tissue>
    </source>
</reference>
<dbReference type="SMART" id="SM00202">
    <property type="entry name" value="SR"/>
    <property type="match status" value="5"/>
</dbReference>
<dbReference type="InterPro" id="IPR036772">
    <property type="entry name" value="SRCR-like_dom_sf"/>
</dbReference>
<evidence type="ECO:0000256" key="6">
    <source>
        <dbReference type="ARBA" id="ARBA00023136"/>
    </source>
</evidence>
<dbReference type="GO" id="GO:0016020">
    <property type="term" value="C:membrane"/>
    <property type="evidence" value="ECO:0007669"/>
    <property type="project" value="UniProtKB-SubCell"/>
</dbReference>
<keyword evidence="8" id="KW-0325">Glycoprotein</keyword>
<dbReference type="PANTHER" id="PTHR19331">
    <property type="entry name" value="SCAVENGER RECEPTOR DOMAIN-CONTAINING"/>
    <property type="match status" value="1"/>
</dbReference>
<dbReference type="Pfam" id="PF00530">
    <property type="entry name" value="SRCR"/>
    <property type="match status" value="5"/>
</dbReference>
<dbReference type="SUPFAM" id="SSF56487">
    <property type="entry name" value="SRCR-like"/>
    <property type="match status" value="5"/>
</dbReference>
<dbReference type="EMBL" id="MU825432">
    <property type="protein sequence ID" value="KAJ7389490.1"/>
    <property type="molecule type" value="Genomic_DNA"/>
</dbReference>
<keyword evidence="2" id="KW-0812">Transmembrane</keyword>
<evidence type="ECO:0000256" key="3">
    <source>
        <dbReference type="ARBA" id="ARBA00022729"/>
    </source>
</evidence>
<keyword evidence="5" id="KW-1133">Transmembrane helix</keyword>
<evidence type="ECO:0000256" key="7">
    <source>
        <dbReference type="ARBA" id="ARBA00023157"/>
    </source>
</evidence>
<dbReference type="OrthoDB" id="5985796at2759"/>
<evidence type="ECO:0000256" key="2">
    <source>
        <dbReference type="ARBA" id="ARBA00022692"/>
    </source>
</evidence>
<comment type="caution">
    <text evidence="11">The sequence shown here is derived from an EMBL/GenBank/DDBJ whole genome shotgun (WGS) entry which is preliminary data.</text>
</comment>
<feature type="domain" description="SRCR" evidence="10">
    <location>
        <begin position="227"/>
        <end position="325"/>
    </location>
</feature>
<dbReference type="InterPro" id="IPR001190">
    <property type="entry name" value="SRCR"/>
</dbReference>
<name>A0A9X0D7C7_9CNID</name>
<gene>
    <name evidence="11" type="ORF">OS493_031462</name>
</gene>
<evidence type="ECO:0000256" key="1">
    <source>
        <dbReference type="ARBA" id="ARBA00004167"/>
    </source>
</evidence>
<feature type="disulfide bond" evidence="9">
    <location>
        <begin position="399"/>
        <end position="409"/>
    </location>
</feature>
<feature type="domain" description="SRCR" evidence="10">
    <location>
        <begin position="433"/>
        <end position="538"/>
    </location>
</feature>
<feature type="disulfide bond" evidence="9">
    <location>
        <begin position="193"/>
        <end position="203"/>
    </location>
</feature>
<evidence type="ECO:0000313" key="12">
    <source>
        <dbReference type="Proteomes" id="UP001163046"/>
    </source>
</evidence>
<accession>A0A9X0D7C7</accession>
<dbReference type="PROSITE" id="PS50287">
    <property type="entry name" value="SRCR_2"/>
    <property type="match status" value="5"/>
</dbReference>
<feature type="disulfide bond" evidence="9">
    <location>
        <begin position="162"/>
        <end position="223"/>
    </location>
</feature>
<protein>
    <recommendedName>
        <fullName evidence="10">SRCR domain-containing protein</fullName>
    </recommendedName>
</protein>
<feature type="disulfide bond" evidence="9">
    <location>
        <begin position="503"/>
        <end position="513"/>
    </location>
</feature>
<keyword evidence="12" id="KW-1185">Reference proteome</keyword>
<evidence type="ECO:0000256" key="5">
    <source>
        <dbReference type="ARBA" id="ARBA00022989"/>
    </source>
</evidence>
<dbReference type="PANTHER" id="PTHR19331:SF465">
    <property type="entry name" value="EGG PEPTIDE SPERACT RECEPTOR"/>
    <property type="match status" value="1"/>
</dbReference>
<proteinExistence type="predicted"/>
<dbReference type="AlphaFoldDB" id="A0A9X0D7C7"/>
<sequence length="542" mass="59799">MILGVLMLKLKAQEHARLVERKSVGEGLVQVYYNNTWGWVCADQWDRHDADVVCRMMGFNGSSFVSWGSAVIEQQNDQIWMNNVRCTGNEDSIFSCAHDGLDSINCVNKRKAYVRCNDSKGVRLVGGGTIVSQGRIEVFHDGVWGTVSRYYSRYKELAKVVCRQLGYGGGMLVPSSATLGPGKGVIWMSRLRCNGDEKTITACGHVGWGITDGNHHYDASVICTPTVRLVEGQTGMEGLVQVYYNNTWGWVGADRWDKQDGDVVCRMLGIGGSTSLLHASNSGNYAILMNNVQCTGQESSLFSCLHDVWGSHLGANNHKAGVVCKGQGVRLVDSGPIKSQGRIEVFHKGIWGQVCRSNSRSQQLSQVVCRQLGYEGAEQGPYGTPFGAGVMAWMNNVRCTGNETLLQECKHNIAFQTGYSRSYVASAICTPSVRLVKGRSVKEGFVQVYYNDTWGWICDKQWDKNDADVVCRMLGYEESSSAVHRNEYCGQEEYITWLSNVQCSGNESSLFSCAHDGWENHHCSGRCAIIRKAGVVCKDPKG</sequence>
<organism evidence="11 12">
    <name type="scientific">Desmophyllum pertusum</name>
    <dbReference type="NCBI Taxonomy" id="174260"/>
    <lineage>
        <taxon>Eukaryota</taxon>
        <taxon>Metazoa</taxon>
        <taxon>Cnidaria</taxon>
        <taxon>Anthozoa</taxon>
        <taxon>Hexacorallia</taxon>
        <taxon>Scleractinia</taxon>
        <taxon>Caryophylliina</taxon>
        <taxon>Caryophylliidae</taxon>
        <taxon>Desmophyllum</taxon>
    </lineage>
</organism>
<feature type="domain" description="SRCR" evidence="10">
    <location>
        <begin position="329"/>
        <end position="430"/>
    </location>
</feature>
<dbReference type="Gene3D" id="3.10.250.10">
    <property type="entry name" value="SRCR-like domain"/>
    <property type="match status" value="5"/>
</dbReference>
<keyword evidence="7 9" id="KW-1015">Disulfide bond</keyword>
<evidence type="ECO:0000256" key="4">
    <source>
        <dbReference type="ARBA" id="ARBA00022737"/>
    </source>
</evidence>
<evidence type="ECO:0000313" key="11">
    <source>
        <dbReference type="EMBL" id="KAJ7389490.1"/>
    </source>
</evidence>
<feature type="domain" description="SRCR" evidence="10">
    <location>
        <begin position="122"/>
        <end position="224"/>
    </location>
</feature>
<evidence type="ECO:0000259" key="10">
    <source>
        <dbReference type="PROSITE" id="PS50287"/>
    </source>
</evidence>
<keyword evidence="6" id="KW-0472">Membrane</keyword>
<dbReference type="PRINTS" id="PR00258">
    <property type="entry name" value="SPERACTRCPTR"/>
</dbReference>
<keyword evidence="4" id="KW-0677">Repeat</keyword>
<feature type="domain" description="SRCR" evidence="10">
    <location>
        <begin position="16"/>
        <end position="117"/>
    </location>
</feature>
<dbReference type="FunFam" id="3.10.250.10:FF:000016">
    <property type="entry name" value="Scavenger receptor cysteine-rich protein type 12"/>
    <property type="match status" value="4"/>
</dbReference>